<dbReference type="AlphaFoldDB" id="A0A8T2BAR9"/>
<reference evidence="4 5" key="1">
    <citation type="submission" date="2020-12" db="EMBL/GenBank/DDBJ databases">
        <title>Concerted genomic and epigenomic changes stabilize Arabidopsis allopolyploids.</title>
        <authorList>
            <person name="Chen Z."/>
        </authorList>
    </citation>
    <scope>NUCLEOTIDE SEQUENCE [LARGE SCALE GENOMIC DNA]</scope>
    <source>
        <strain evidence="4">As9502</strain>
        <tissue evidence="4">Leaf</tissue>
    </source>
</reference>
<evidence type="ECO:0000256" key="1">
    <source>
        <dbReference type="SAM" id="MobiDB-lite"/>
    </source>
</evidence>
<keyword evidence="4" id="KW-0808">Transferase</keyword>
<feature type="domain" description="Retroviral polymerase SH3-like" evidence="3">
    <location>
        <begin position="402"/>
        <end position="454"/>
    </location>
</feature>
<proteinExistence type="predicted"/>
<accession>A0A8T2BAR9</accession>
<evidence type="ECO:0000259" key="2">
    <source>
        <dbReference type="Pfam" id="PF07727"/>
    </source>
</evidence>
<feature type="compositionally biased region" description="Polar residues" evidence="1">
    <location>
        <begin position="518"/>
        <end position="528"/>
    </location>
</feature>
<dbReference type="CDD" id="cd09272">
    <property type="entry name" value="RNase_HI_RT_Ty1"/>
    <property type="match status" value="1"/>
</dbReference>
<keyword evidence="4" id="KW-0695">RNA-directed DNA polymerase</keyword>
<feature type="region of interest" description="Disordered" evidence="1">
    <location>
        <begin position="518"/>
        <end position="587"/>
    </location>
</feature>
<dbReference type="OrthoDB" id="1824674at2759"/>
<dbReference type="Pfam" id="PF25597">
    <property type="entry name" value="SH3_retrovirus"/>
    <property type="match status" value="1"/>
</dbReference>
<dbReference type="GO" id="GO:0003964">
    <property type="term" value="F:RNA-directed DNA polymerase activity"/>
    <property type="evidence" value="ECO:0007669"/>
    <property type="project" value="UniProtKB-KW"/>
</dbReference>
<name>A0A8T2BAR9_ARASU</name>
<evidence type="ECO:0000313" key="4">
    <source>
        <dbReference type="EMBL" id="KAG7583650.1"/>
    </source>
</evidence>
<dbReference type="Pfam" id="PF07727">
    <property type="entry name" value="RVT_2"/>
    <property type="match status" value="1"/>
</dbReference>
<sequence>MKRSKLDEVEQALRNHQGTVSTNQARCEVEIDVKKLRRSSLDVAGSTTRREGHPGAISEEGQSRRGWLDVFVMHYNDFPEEEEDIFGDNIQDEEYVEPQFDENVLTLEQKVKLDELYKENPTLTRSDLAALIRLNLLSLRAALEGRELTFYEIREAHALEKVIYWVPPSELEGTCNSTFEIYDFEDIHMPCIEDMTSSLHTPFLIDECYDLICESQRLDILRAENVSRDYHELCFDIEYHCALNVHDLEFKFSMPELSRSLLEESYLGVVLDIDKILHETENTEIDYMDGDVVLYEINGDEVDYFVKTSFKPEMDFIFPLDAFDSHSHPTIKEYFKEVEQALRNHQGTVSTNQARCEVEIDVKKLRRSSLDVAGSTTRREGHPGAISEEGQSRRGWLDVTSSDLRNKLEPKSTKCVFIGYSTTQRGYKCYDPVMNRYYVSRDVKFMEDEAYFGEKNWEGVKDLPNSTSDRARSLRHILEHLSNGCSRQEEREAIPNDGTIEAQESGSDIAQEKGNDISQVASDNQQGISREERSSEEVVEENPSNEGEVIESSSDDETYQAPQATQDPIYTRENPRRSKREKKSPSNWKNTRVYYNCQAVAHPIQATCSIDLLPKEHKAFISKLDVEFVPQRYEEAKGIKEWDNAVDDEVQAMLRNHTWDEEELPQGKKCVSSKWVFTIKYKSNGDIERYKARLVARGFTQTYGDDYRETFAPVAKQHTVKVVLSLAVNLDWELWQMDVKNAFLQGELEEEVYMTPPPGLENLVASGKVLRLRKAIYGLKQSPRAWYHKLSSTLKANGFKKSESDHTLFTLQNDQGIVVVLIYVDDLIISGSNKEGIKSIKTSLHNAFDIKDLGVLKYFLGIEVCRSPEGLFLSQRKYTLDLLKLTGKLGAKPVSTPLEPGYKVNRKGEKDDRPYHCPEQYRRLVGKLIYLTYTRPDISFAVNQVSQHMKEPTVYHWSMVDRILKYLKGSPGQGIWMGKNSSTEIVGYCDADYGGDRNDRHSTTGFCTFIGGNLVTWKSKKQKVVSCSSAEAEYRAMKKLTNELTWLKALLKDLG</sequence>
<evidence type="ECO:0000259" key="3">
    <source>
        <dbReference type="Pfam" id="PF25597"/>
    </source>
</evidence>
<feature type="domain" description="Reverse transcriptase Ty1/copia-type" evidence="2">
    <location>
        <begin position="656"/>
        <end position="899"/>
    </location>
</feature>
<keyword evidence="4" id="KW-0548">Nucleotidyltransferase</keyword>
<feature type="region of interest" description="Disordered" evidence="1">
    <location>
        <begin position="372"/>
        <end position="393"/>
    </location>
</feature>
<dbReference type="Proteomes" id="UP000694251">
    <property type="component" value="Chromosome 8"/>
</dbReference>
<gene>
    <name evidence="4" type="ORF">ISN44_As08g031660</name>
</gene>
<dbReference type="PANTHER" id="PTHR11439:SF467">
    <property type="entry name" value="INTEGRASE CATALYTIC DOMAIN-CONTAINING PROTEIN"/>
    <property type="match status" value="1"/>
</dbReference>
<evidence type="ECO:0000313" key="5">
    <source>
        <dbReference type="Proteomes" id="UP000694251"/>
    </source>
</evidence>
<comment type="caution">
    <text evidence="4">The sequence shown here is derived from an EMBL/GenBank/DDBJ whole genome shotgun (WGS) entry which is preliminary data.</text>
</comment>
<dbReference type="PANTHER" id="PTHR11439">
    <property type="entry name" value="GAG-POL-RELATED RETROTRANSPOSON"/>
    <property type="match status" value="1"/>
</dbReference>
<organism evidence="4 5">
    <name type="scientific">Arabidopsis suecica</name>
    <name type="common">Swedish thale-cress</name>
    <name type="synonym">Cardaminopsis suecica</name>
    <dbReference type="NCBI Taxonomy" id="45249"/>
    <lineage>
        <taxon>Eukaryota</taxon>
        <taxon>Viridiplantae</taxon>
        <taxon>Streptophyta</taxon>
        <taxon>Embryophyta</taxon>
        <taxon>Tracheophyta</taxon>
        <taxon>Spermatophyta</taxon>
        <taxon>Magnoliopsida</taxon>
        <taxon>eudicotyledons</taxon>
        <taxon>Gunneridae</taxon>
        <taxon>Pentapetalae</taxon>
        <taxon>rosids</taxon>
        <taxon>malvids</taxon>
        <taxon>Brassicales</taxon>
        <taxon>Brassicaceae</taxon>
        <taxon>Camelineae</taxon>
        <taxon>Arabidopsis</taxon>
    </lineage>
</organism>
<protein>
    <submittedName>
        <fullName evidence="4">Reverse transcriptase RNA-dependent DNA polymerase</fullName>
    </submittedName>
</protein>
<dbReference type="EMBL" id="JAEFBJ010000008">
    <property type="protein sequence ID" value="KAG7583650.1"/>
    <property type="molecule type" value="Genomic_DNA"/>
</dbReference>
<dbReference type="InterPro" id="IPR057670">
    <property type="entry name" value="SH3_retrovirus"/>
</dbReference>
<dbReference type="InterPro" id="IPR013103">
    <property type="entry name" value="RVT_2"/>
</dbReference>
<keyword evidence="5" id="KW-1185">Reference proteome</keyword>